<dbReference type="OrthoDB" id="9146593at2"/>
<evidence type="ECO:0000313" key="1">
    <source>
        <dbReference type="EMBL" id="KAA1259140.1"/>
    </source>
</evidence>
<keyword evidence="2" id="KW-1185">Reference proteome</keyword>
<dbReference type="Proteomes" id="UP000322699">
    <property type="component" value="Unassembled WGS sequence"/>
</dbReference>
<dbReference type="Pfam" id="PF07586">
    <property type="entry name" value="HXXSHH"/>
    <property type="match status" value="1"/>
</dbReference>
<dbReference type="AlphaFoldDB" id="A0A5B1CHU1"/>
<sequence length="468" mass="51286">MKTDPSALINFSSTKPNAISRRNMLRGTLLRGAGLAMGLPLLESMTPLAKSAFASADDVKSPQRMAMIFFPNGAIMPDWKPTTAGDQASTKDWELSKTLSPLSSVKSKINVIGKLAHENGRRGEDGGGDHARGASSFLTAARPVKTSGNIRLGVSVDQIAAMQLIGKTKLPSIELGLEQSRNAGSCDSGYSCAYSSNISWRNESQPMPKEVTPRMAFERMFGTGDDAKRRDRDLIRQSILDVVAADASRIMKKVGQVDKRKLDEYFTSVREIEMRIQYAEQQDSQALPDLDVPFGRVEAFREHVRLMYDLMLVGFQTDTTRVATLMLDTGGGQRRYTEIGIKDGHHEMSHHQNRKETMARIQKIDQYLVEQFAYFLERLDATEDSSGSSLLDQSMVMYGSGISDGNRHDHGDLPIVLAGGAGGQIETGRLITPKSERPMANLFLSMLDAMGTPAESIGDSTGRLSELG</sequence>
<evidence type="ECO:0008006" key="3">
    <source>
        <dbReference type="Google" id="ProtNLM"/>
    </source>
</evidence>
<proteinExistence type="predicted"/>
<dbReference type="EMBL" id="VRLW01000001">
    <property type="protein sequence ID" value="KAA1259140.1"/>
    <property type="molecule type" value="Genomic_DNA"/>
</dbReference>
<dbReference type="PROSITE" id="PS51318">
    <property type="entry name" value="TAT"/>
    <property type="match status" value="1"/>
</dbReference>
<name>A0A5B1CHU1_9BACT</name>
<evidence type="ECO:0000313" key="2">
    <source>
        <dbReference type="Proteomes" id="UP000322699"/>
    </source>
</evidence>
<dbReference type="RefSeq" id="WP_084422571.1">
    <property type="nucleotide sequence ID" value="NZ_LWSK01000037.1"/>
</dbReference>
<comment type="caution">
    <text evidence="1">The sequence shown here is derived from an EMBL/GenBank/DDBJ whole genome shotgun (WGS) entry which is preliminary data.</text>
</comment>
<dbReference type="InterPro" id="IPR006311">
    <property type="entry name" value="TAT_signal"/>
</dbReference>
<protein>
    <recommendedName>
        <fullName evidence="3">Secreted protein containing DUF1552</fullName>
    </recommendedName>
</protein>
<organism evidence="1 2">
    <name type="scientific">Rubripirellula obstinata</name>
    <dbReference type="NCBI Taxonomy" id="406547"/>
    <lineage>
        <taxon>Bacteria</taxon>
        <taxon>Pseudomonadati</taxon>
        <taxon>Planctomycetota</taxon>
        <taxon>Planctomycetia</taxon>
        <taxon>Pirellulales</taxon>
        <taxon>Pirellulaceae</taxon>
        <taxon>Rubripirellula</taxon>
    </lineage>
</organism>
<dbReference type="InterPro" id="IPR011447">
    <property type="entry name" value="DUF1552"/>
</dbReference>
<reference evidence="1 2" key="1">
    <citation type="submission" date="2019-08" db="EMBL/GenBank/DDBJ databases">
        <title>Deep-cultivation of Planctomycetes and their phenomic and genomic characterization uncovers novel biology.</title>
        <authorList>
            <person name="Wiegand S."/>
            <person name="Jogler M."/>
            <person name="Boedeker C."/>
            <person name="Pinto D."/>
            <person name="Vollmers J."/>
            <person name="Rivas-Marin E."/>
            <person name="Kohn T."/>
            <person name="Peeters S.H."/>
            <person name="Heuer A."/>
            <person name="Rast P."/>
            <person name="Oberbeckmann S."/>
            <person name="Bunk B."/>
            <person name="Jeske O."/>
            <person name="Meyerdierks A."/>
            <person name="Storesund J.E."/>
            <person name="Kallscheuer N."/>
            <person name="Luecker S."/>
            <person name="Lage O.M."/>
            <person name="Pohl T."/>
            <person name="Merkel B.J."/>
            <person name="Hornburger P."/>
            <person name="Mueller R.-W."/>
            <person name="Bruemmer F."/>
            <person name="Labrenz M."/>
            <person name="Spormann A.M."/>
            <person name="Op Den Camp H."/>
            <person name="Overmann J."/>
            <person name="Amann R."/>
            <person name="Jetten M.S.M."/>
            <person name="Mascher T."/>
            <person name="Medema M.H."/>
            <person name="Devos D.P."/>
            <person name="Kaster A.-K."/>
            <person name="Ovreas L."/>
            <person name="Rohde M."/>
            <person name="Galperin M.Y."/>
            <person name="Jogler C."/>
        </authorList>
    </citation>
    <scope>NUCLEOTIDE SEQUENCE [LARGE SCALE GENOMIC DNA]</scope>
    <source>
        <strain evidence="1 2">LF1</strain>
    </source>
</reference>
<accession>A0A5B1CHU1</accession>
<gene>
    <name evidence="1" type="ORF">LF1_16680</name>
</gene>